<dbReference type="InterPro" id="IPR036589">
    <property type="entry name" value="HCY_dom_sf"/>
</dbReference>
<gene>
    <name evidence="10" type="ORF">GCK32_022240</name>
</gene>
<feature type="domain" description="Hcy-binding" evidence="9">
    <location>
        <begin position="1"/>
        <end position="87"/>
    </location>
</feature>
<dbReference type="GO" id="GO:0008705">
    <property type="term" value="F:methionine synthase activity"/>
    <property type="evidence" value="ECO:0007669"/>
    <property type="project" value="TreeGrafter"/>
</dbReference>
<dbReference type="GO" id="GO:0005829">
    <property type="term" value="C:cytosol"/>
    <property type="evidence" value="ECO:0007669"/>
    <property type="project" value="TreeGrafter"/>
</dbReference>
<dbReference type="GO" id="GO:0046653">
    <property type="term" value="P:tetrahydrofolate metabolic process"/>
    <property type="evidence" value="ECO:0007669"/>
    <property type="project" value="TreeGrafter"/>
</dbReference>
<accession>A0AAN8ERN4</accession>
<dbReference type="GO" id="GO:0050667">
    <property type="term" value="P:homocysteine metabolic process"/>
    <property type="evidence" value="ECO:0007669"/>
    <property type="project" value="TreeGrafter"/>
</dbReference>
<keyword evidence="3" id="KW-0808">Transferase</keyword>
<evidence type="ECO:0000256" key="3">
    <source>
        <dbReference type="ARBA" id="ARBA00022679"/>
    </source>
</evidence>
<evidence type="ECO:0000256" key="5">
    <source>
        <dbReference type="ARBA" id="ARBA00022723"/>
    </source>
</evidence>
<feature type="non-terminal residue" evidence="10">
    <location>
        <position position="87"/>
    </location>
</feature>
<evidence type="ECO:0000313" key="10">
    <source>
        <dbReference type="EMBL" id="KAK5966681.1"/>
    </source>
</evidence>
<keyword evidence="11" id="KW-1185">Reference proteome</keyword>
<comment type="pathway">
    <text evidence="7">Amino-acid biosynthesis; L-methionine biosynthesis via de novo pathway.</text>
</comment>
<dbReference type="InterPro" id="IPR003726">
    <property type="entry name" value="HCY_dom"/>
</dbReference>
<evidence type="ECO:0000256" key="1">
    <source>
        <dbReference type="ARBA" id="ARBA00010398"/>
    </source>
</evidence>
<evidence type="ECO:0000256" key="7">
    <source>
        <dbReference type="ARBA" id="ARBA00034478"/>
    </source>
</evidence>
<comment type="caution">
    <text evidence="8">Lacks conserved residue(s) required for the propagation of feature annotation.</text>
</comment>
<comment type="caution">
    <text evidence="10">The sequence shown here is derived from an EMBL/GenBank/DDBJ whole genome shotgun (WGS) entry which is preliminary data.</text>
</comment>
<keyword evidence="5" id="KW-0479">Metal-binding</keyword>
<proteinExistence type="inferred from homology"/>
<dbReference type="GO" id="GO:0046872">
    <property type="term" value="F:metal ion binding"/>
    <property type="evidence" value="ECO:0007669"/>
    <property type="project" value="UniProtKB-KW"/>
</dbReference>
<reference evidence="10 11" key="1">
    <citation type="submission" date="2019-10" db="EMBL/GenBank/DDBJ databases">
        <title>Assembly and Annotation for the nematode Trichostrongylus colubriformis.</title>
        <authorList>
            <person name="Martin J."/>
        </authorList>
    </citation>
    <scope>NUCLEOTIDE SEQUENCE [LARGE SCALE GENOMIC DNA]</scope>
    <source>
        <strain evidence="10">G859</strain>
        <tissue evidence="10">Whole worm</tissue>
    </source>
</reference>
<evidence type="ECO:0000256" key="2">
    <source>
        <dbReference type="ARBA" id="ARBA00022603"/>
    </source>
</evidence>
<dbReference type="AlphaFoldDB" id="A0AAN8ERN4"/>
<evidence type="ECO:0000256" key="8">
    <source>
        <dbReference type="PROSITE-ProRule" id="PRU00333"/>
    </source>
</evidence>
<dbReference type="InterPro" id="IPR050554">
    <property type="entry name" value="Met_Synthase/Corrinoid"/>
</dbReference>
<organism evidence="10 11">
    <name type="scientific">Trichostrongylus colubriformis</name>
    <name type="common">Black scour worm</name>
    <dbReference type="NCBI Taxonomy" id="6319"/>
    <lineage>
        <taxon>Eukaryota</taxon>
        <taxon>Metazoa</taxon>
        <taxon>Ecdysozoa</taxon>
        <taxon>Nematoda</taxon>
        <taxon>Chromadorea</taxon>
        <taxon>Rhabditida</taxon>
        <taxon>Rhabditina</taxon>
        <taxon>Rhabditomorpha</taxon>
        <taxon>Strongyloidea</taxon>
        <taxon>Trichostrongylidae</taxon>
        <taxon>Trichostrongylus</taxon>
    </lineage>
</organism>
<evidence type="ECO:0000259" key="9">
    <source>
        <dbReference type="PROSITE" id="PS50970"/>
    </source>
</evidence>
<dbReference type="EMBL" id="WIXE01023247">
    <property type="protein sequence ID" value="KAK5966681.1"/>
    <property type="molecule type" value="Genomic_DNA"/>
</dbReference>
<name>A0AAN8ERN4_TRICO</name>
<dbReference type="GO" id="GO:0032259">
    <property type="term" value="P:methylation"/>
    <property type="evidence" value="ECO:0007669"/>
    <property type="project" value="UniProtKB-KW"/>
</dbReference>
<keyword evidence="6" id="KW-0170">Cobalt</keyword>
<keyword evidence="2" id="KW-0489">Methyltransferase</keyword>
<dbReference type="SUPFAM" id="SSF82282">
    <property type="entry name" value="Homocysteine S-methyltransferase"/>
    <property type="match status" value="1"/>
</dbReference>
<sequence>MLFQIHKLYLEAGADFIETNTFSGTVIAQADYETEHLVHEINYQSARIAKKACDDFAKSTGKRCFVCGAIGPTNKTLSISPSVEKPE</sequence>
<dbReference type="Proteomes" id="UP001331761">
    <property type="component" value="Unassembled WGS sequence"/>
</dbReference>
<keyword evidence="4" id="KW-0949">S-adenosyl-L-methionine</keyword>
<dbReference type="PANTHER" id="PTHR45833">
    <property type="entry name" value="METHIONINE SYNTHASE"/>
    <property type="match status" value="1"/>
</dbReference>
<dbReference type="Gene3D" id="3.20.20.330">
    <property type="entry name" value="Homocysteine-binding-like domain"/>
    <property type="match status" value="1"/>
</dbReference>
<evidence type="ECO:0000313" key="11">
    <source>
        <dbReference type="Proteomes" id="UP001331761"/>
    </source>
</evidence>
<evidence type="ECO:0000256" key="6">
    <source>
        <dbReference type="ARBA" id="ARBA00023285"/>
    </source>
</evidence>
<dbReference type="PANTHER" id="PTHR45833:SF1">
    <property type="entry name" value="METHIONINE SYNTHASE"/>
    <property type="match status" value="1"/>
</dbReference>
<evidence type="ECO:0000256" key="4">
    <source>
        <dbReference type="ARBA" id="ARBA00022691"/>
    </source>
</evidence>
<protein>
    <submittedName>
        <fullName evidence="10">Hcy-binding domain-containing protein</fullName>
    </submittedName>
</protein>
<dbReference type="Pfam" id="PF02574">
    <property type="entry name" value="S-methyl_trans"/>
    <property type="match status" value="1"/>
</dbReference>
<dbReference type="PROSITE" id="PS50970">
    <property type="entry name" value="HCY"/>
    <property type="match status" value="1"/>
</dbReference>
<comment type="similarity">
    <text evidence="1">Belongs to the vitamin-B12 dependent methionine synthase family.</text>
</comment>